<dbReference type="STRING" id="529505.SAMN05421761_11849"/>
<sequence>MKKDQRITEKSSMHVNRLIGLLEDFWNGEKWIDDNLVKKVMHLSEYQVFKRPLEQLHSVAELVSHMLVWREAAIDRILEKPTALSVGTPLDWRKNDVLKEIGWNSLLQQFEANNLNLISLLKERDDTFLDTSYQEGSTFGNLIEGIVQHDFYHLGQIGITIKFLMLKSEAGDTC</sequence>
<feature type="domain" description="DinB-like" evidence="1">
    <location>
        <begin position="42"/>
        <end position="157"/>
    </location>
</feature>
<dbReference type="Proteomes" id="UP000186026">
    <property type="component" value="Unassembled WGS sequence"/>
</dbReference>
<proteinExistence type="predicted"/>
<protein>
    <submittedName>
        <fullName evidence="2">Uncharacterized damage-inducible protein DinB (Forms a four-helix bundle)</fullName>
    </submittedName>
</protein>
<dbReference type="OrthoDB" id="9814103at2"/>
<accession>A0A1N7PP66</accession>
<dbReference type="EMBL" id="FTOP01000018">
    <property type="protein sequence ID" value="SIT12169.1"/>
    <property type="molecule type" value="Genomic_DNA"/>
</dbReference>
<evidence type="ECO:0000259" key="1">
    <source>
        <dbReference type="Pfam" id="PF12867"/>
    </source>
</evidence>
<evidence type="ECO:0000313" key="2">
    <source>
        <dbReference type="EMBL" id="SIT12169.1"/>
    </source>
</evidence>
<organism evidence="2 3">
    <name type="scientific">Belliella pelovolcani</name>
    <dbReference type="NCBI Taxonomy" id="529505"/>
    <lineage>
        <taxon>Bacteria</taxon>
        <taxon>Pseudomonadati</taxon>
        <taxon>Bacteroidota</taxon>
        <taxon>Cytophagia</taxon>
        <taxon>Cytophagales</taxon>
        <taxon>Cyclobacteriaceae</taxon>
        <taxon>Belliella</taxon>
    </lineage>
</organism>
<reference evidence="3" key="1">
    <citation type="submission" date="2017-01" db="EMBL/GenBank/DDBJ databases">
        <authorList>
            <person name="Varghese N."/>
            <person name="Submissions S."/>
        </authorList>
    </citation>
    <scope>NUCLEOTIDE SEQUENCE [LARGE SCALE GENOMIC DNA]</scope>
    <source>
        <strain evidence="3">DSM 46698</strain>
    </source>
</reference>
<dbReference type="InterPro" id="IPR034660">
    <property type="entry name" value="DinB/YfiT-like"/>
</dbReference>
<evidence type="ECO:0000313" key="3">
    <source>
        <dbReference type="Proteomes" id="UP000186026"/>
    </source>
</evidence>
<dbReference type="Pfam" id="PF12867">
    <property type="entry name" value="DinB_2"/>
    <property type="match status" value="1"/>
</dbReference>
<keyword evidence="3" id="KW-1185">Reference proteome</keyword>
<name>A0A1N7PP66_9BACT</name>
<gene>
    <name evidence="2" type="ORF">SAMN05421761_11849</name>
</gene>
<dbReference type="AlphaFoldDB" id="A0A1N7PP66"/>
<dbReference type="Gene3D" id="1.20.120.450">
    <property type="entry name" value="dinb family like domain"/>
    <property type="match status" value="1"/>
</dbReference>
<dbReference type="SUPFAM" id="SSF109854">
    <property type="entry name" value="DinB/YfiT-like putative metalloenzymes"/>
    <property type="match status" value="1"/>
</dbReference>
<dbReference type="RefSeq" id="WP_076502786.1">
    <property type="nucleotide sequence ID" value="NZ_FTOP01000018.1"/>
</dbReference>
<dbReference type="InterPro" id="IPR024775">
    <property type="entry name" value="DinB-like"/>
</dbReference>